<dbReference type="Proteomes" id="UP000504637">
    <property type="component" value="Unplaced"/>
</dbReference>
<feature type="compositionally biased region" description="Polar residues" evidence="1">
    <location>
        <begin position="155"/>
        <end position="164"/>
    </location>
</feature>
<name>A0A6J3ME04_9PEZI</name>
<feature type="compositionally biased region" description="Polar residues" evidence="1">
    <location>
        <begin position="1"/>
        <end position="10"/>
    </location>
</feature>
<organism evidence="3">
    <name type="scientific">Dissoconium aciculare CBS 342.82</name>
    <dbReference type="NCBI Taxonomy" id="1314786"/>
    <lineage>
        <taxon>Eukaryota</taxon>
        <taxon>Fungi</taxon>
        <taxon>Dikarya</taxon>
        <taxon>Ascomycota</taxon>
        <taxon>Pezizomycotina</taxon>
        <taxon>Dothideomycetes</taxon>
        <taxon>Dothideomycetidae</taxon>
        <taxon>Mycosphaerellales</taxon>
        <taxon>Dissoconiaceae</taxon>
        <taxon>Dissoconium</taxon>
    </lineage>
</organism>
<accession>A0A6J3ME04</accession>
<dbReference type="RefSeq" id="XP_033463282.1">
    <property type="nucleotide sequence ID" value="XM_033598891.1"/>
</dbReference>
<sequence>MASNASSSETPNEHRTLHRRNDKQCSVLAPLPTTTVVHHHHHHPGTKPTHGLLGVWPANVPHSSESLSLGPSLYPTPTLLRLPNSRTCVASIGGSSIIHFLVVGPSVSSPRRGTLPQRAARMFKMHPDGDRANQPLPNLLLLLPPTQPTRHKQHSPSIFTSPRSINAVRKTPN</sequence>
<feature type="region of interest" description="Disordered" evidence="1">
    <location>
        <begin position="146"/>
        <end position="173"/>
    </location>
</feature>
<gene>
    <name evidence="3" type="ORF">K489DRAFT_110593</name>
</gene>
<reference evidence="3" key="3">
    <citation type="submission" date="2025-08" db="UniProtKB">
        <authorList>
            <consortium name="RefSeq"/>
        </authorList>
    </citation>
    <scope>IDENTIFICATION</scope>
    <source>
        <strain evidence="3">CBS 342.82</strain>
    </source>
</reference>
<evidence type="ECO:0000313" key="2">
    <source>
        <dbReference type="Proteomes" id="UP000504637"/>
    </source>
</evidence>
<dbReference type="AlphaFoldDB" id="A0A6J3ME04"/>
<protein>
    <submittedName>
        <fullName evidence="3">Uncharacterized protein</fullName>
    </submittedName>
</protein>
<proteinExistence type="predicted"/>
<reference evidence="3" key="1">
    <citation type="submission" date="2020-01" db="EMBL/GenBank/DDBJ databases">
        <authorList>
            <consortium name="DOE Joint Genome Institute"/>
            <person name="Haridas S."/>
            <person name="Albert R."/>
            <person name="Binder M."/>
            <person name="Bloem J."/>
            <person name="Labutti K."/>
            <person name="Salamov A."/>
            <person name="Andreopoulos B."/>
            <person name="Baker S.E."/>
            <person name="Barry K."/>
            <person name="Bills G."/>
            <person name="Bluhm B.H."/>
            <person name="Cannon C."/>
            <person name="Castanera R."/>
            <person name="Culley D.E."/>
            <person name="Daum C."/>
            <person name="Ezra D."/>
            <person name="Gonzalez J.B."/>
            <person name="Henrissat B."/>
            <person name="Kuo A."/>
            <person name="Liang C."/>
            <person name="Lipzen A."/>
            <person name="Lutzoni F."/>
            <person name="Magnuson J."/>
            <person name="Mondo S."/>
            <person name="Nolan M."/>
            <person name="Ohm R."/>
            <person name="Pangilinan J."/>
            <person name="Park H.-J."/>
            <person name="Ramirez L."/>
            <person name="Alfaro M."/>
            <person name="Sun H."/>
            <person name="Tritt A."/>
            <person name="Yoshinaga Y."/>
            <person name="Zwiers L.-H."/>
            <person name="Turgeon B.G."/>
            <person name="Goodwin S.B."/>
            <person name="Spatafora J.W."/>
            <person name="Crous P.W."/>
            <person name="Grigoriev I.V."/>
        </authorList>
    </citation>
    <scope>NUCLEOTIDE SEQUENCE</scope>
    <source>
        <strain evidence="3">CBS 342.82</strain>
    </source>
</reference>
<dbReference type="GeneID" id="54356690"/>
<feature type="region of interest" description="Disordered" evidence="1">
    <location>
        <begin position="1"/>
        <end position="25"/>
    </location>
</feature>
<evidence type="ECO:0000313" key="3">
    <source>
        <dbReference type="RefSeq" id="XP_033463282.1"/>
    </source>
</evidence>
<reference evidence="3" key="2">
    <citation type="submission" date="2020-04" db="EMBL/GenBank/DDBJ databases">
        <authorList>
            <consortium name="NCBI Genome Project"/>
        </authorList>
    </citation>
    <scope>NUCLEOTIDE SEQUENCE</scope>
    <source>
        <strain evidence="3">CBS 342.82</strain>
    </source>
</reference>
<evidence type="ECO:0000256" key="1">
    <source>
        <dbReference type="SAM" id="MobiDB-lite"/>
    </source>
</evidence>
<keyword evidence="2" id="KW-1185">Reference proteome</keyword>